<dbReference type="GO" id="GO:0019333">
    <property type="term" value="P:denitrification pathway"/>
    <property type="evidence" value="ECO:0007669"/>
    <property type="project" value="InterPro"/>
</dbReference>
<comment type="caution">
    <text evidence="17">The sequence shown here is derived from an EMBL/GenBank/DDBJ whole genome shotgun (WGS) entry which is preliminary data.</text>
</comment>
<evidence type="ECO:0000259" key="16">
    <source>
        <dbReference type="Pfam" id="PF03264"/>
    </source>
</evidence>
<dbReference type="InterPro" id="IPR005126">
    <property type="entry name" value="NapC/NirT_cyt_c_N"/>
</dbReference>
<feature type="binding site" description="axial binding residue" evidence="14">
    <location>
        <position position="75"/>
    </location>
    <ligand>
        <name>heme</name>
        <dbReference type="ChEBI" id="CHEBI:30413"/>
        <label>2</label>
    </ligand>
    <ligandPart>
        <name>Fe</name>
        <dbReference type="ChEBI" id="CHEBI:18248"/>
    </ligandPart>
</feature>
<evidence type="ECO:0000256" key="1">
    <source>
        <dbReference type="ARBA" id="ARBA00004162"/>
    </source>
</evidence>
<dbReference type="GO" id="GO:0020037">
    <property type="term" value="F:heme binding"/>
    <property type="evidence" value="ECO:0007669"/>
    <property type="project" value="InterPro"/>
</dbReference>
<name>W9VIJ8_9GAMM</name>
<feature type="binding site" description="covalent" evidence="13">
    <location>
        <position position="44"/>
    </location>
    <ligand>
        <name>heme</name>
        <dbReference type="ChEBI" id="CHEBI:30413"/>
        <label>1</label>
    </ligand>
</feature>
<evidence type="ECO:0000256" key="8">
    <source>
        <dbReference type="ARBA" id="ARBA00022982"/>
    </source>
</evidence>
<evidence type="ECO:0000256" key="3">
    <source>
        <dbReference type="ARBA" id="ARBA00022448"/>
    </source>
</evidence>
<dbReference type="InterPro" id="IPR051174">
    <property type="entry name" value="Cytochrome_c-type_ET"/>
</dbReference>
<keyword evidence="8 12" id="KW-0249">Electron transport</keyword>
<keyword evidence="3 12" id="KW-0813">Transport</keyword>
<dbReference type="AlphaFoldDB" id="W9VIJ8"/>
<feature type="domain" description="NapC/NirT cytochrome c N-terminal" evidence="16">
    <location>
        <begin position="13"/>
        <end position="168"/>
    </location>
</feature>
<keyword evidence="4" id="KW-1003">Cell membrane</keyword>
<sequence length="194" mass="20991">MKIRIWIFLILGLCVLTPAFVAGSWILTQSALEATAGAEFCSVCHTMKPFAESHAADVHGGANPKGLVAPCANCHLPHTGRTDYLLAKAETGIIDVWGEFLSIFREPDWAAGLERRGDFVYDSGCLICHAGLDRAPDQQPAALYGHRAYFANDGEMQCVTCHMHVGHKDLLDHLSPTPETSKEAKTGTADTPSE</sequence>
<feature type="region of interest" description="Disordered" evidence="15">
    <location>
        <begin position="172"/>
        <end position="194"/>
    </location>
</feature>
<evidence type="ECO:0000256" key="5">
    <source>
        <dbReference type="ARBA" id="ARBA00022617"/>
    </source>
</evidence>
<proteinExistence type="inferred from homology"/>
<dbReference type="SUPFAM" id="SSF48695">
    <property type="entry name" value="Multiheme cytochromes"/>
    <property type="match status" value="1"/>
</dbReference>
<feature type="binding site" description="covalent" evidence="13">
    <location>
        <position position="125"/>
    </location>
    <ligand>
        <name>heme</name>
        <dbReference type="ChEBI" id="CHEBI:30413"/>
        <label>3</label>
    </ligand>
</feature>
<evidence type="ECO:0000256" key="12">
    <source>
        <dbReference type="PIRNR" id="PIRNR000013"/>
    </source>
</evidence>
<dbReference type="PANTHER" id="PTHR30333:SF3">
    <property type="entry name" value="CYTOCHROME C-TYPE PROTEIN TORY"/>
    <property type="match status" value="1"/>
</dbReference>
<comment type="similarity">
    <text evidence="2">Belongs to the NapC/NirT/NrfH family.</text>
</comment>
<evidence type="ECO:0000256" key="9">
    <source>
        <dbReference type="ARBA" id="ARBA00022989"/>
    </source>
</evidence>
<dbReference type="Proteomes" id="UP000019460">
    <property type="component" value="Unassembled WGS sequence"/>
</dbReference>
<dbReference type="InterPro" id="IPR036280">
    <property type="entry name" value="Multihaem_cyt_sf"/>
</dbReference>
<dbReference type="eggNOG" id="COG3005">
    <property type="taxonomic scope" value="Bacteria"/>
</dbReference>
<feature type="binding site" description="covalent" evidence="13">
    <location>
        <position position="41"/>
    </location>
    <ligand>
        <name>heme</name>
        <dbReference type="ChEBI" id="CHEBI:30413"/>
        <label>1</label>
    </ligand>
</feature>
<evidence type="ECO:0000313" key="17">
    <source>
        <dbReference type="EMBL" id="EXJ16816.1"/>
    </source>
</evidence>
<organism evidence="17 18">
    <name type="scientific">Imhoffiella purpurea</name>
    <dbReference type="NCBI Taxonomy" id="1249627"/>
    <lineage>
        <taxon>Bacteria</taxon>
        <taxon>Pseudomonadati</taxon>
        <taxon>Pseudomonadota</taxon>
        <taxon>Gammaproteobacteria</taxon>
        <taxon>Chromatiales</taxon>
        <taxon>Chromatiaceae</taxon>
        <taxon>Imhoffiella</taxon>
    </lineage>
</organism>
<evidence type="ECO:0000256" key="14">
    <source>
        <dbReference type="PIRSR" id="PIRSR000013-2"/>
    </source>
</evidence>
<evidence type="ECO:0000256" key="13">
    <source>
        <dbReference type="PIRSR" id="PIRSR000013-1"/>
    </source>
</evidence>
<evidence type="ECO:0000256" key="10">
    <source>
        <dbReference type="ARBA" id="ARBA00023004"/>
    </source>
</evidence>
<feature type="binding site" evidence="13">
    <location>
        <position position="88"/>
    </location>
    <ligand>
        <name>a menaquinol</name>
        <dbReference type="ChEBI" id="CHEBI:18151"/>
    </ligand>
</feature>
<feature type="binding site" description="covalent" evidence="13">
    <location>
        <position position="161"/>
    </location>
    <ligand>
        <name>heme</name>
        <dbReference type="ChEBI" id="CHEBI:30413"/>
        <label>4</label>
    </ligand>
</feature>
<protein>
    <recommendedName>
        <fullName evidence="12">Cytochrome c-type protein</fullName>
    </recommendedName>
</protein>
<feature type="binding site" description="axial binding residue" evidence="14">
    <location>
        <position position="95"/>
    </location>
    <ligand>
        <name>heme</name>
        <dbReference type="ChEBI" id="CHEBI:30413"/>
        <label>1</label>
    </ligand>
    <ligandPart>
        <name>Fe</name>
        <dbReference type="ChEBI" id="CHEBI:18248"/>
    </ligandPart>
</feature>
<dbReference type="EMBL" id="AONC01000004">
    <property type="protein sequence ID" value="EXJ16816.1"/>
    <property type="molecule type" value="Genomic_DNA"/>
</dbReference>
<evidence type="ECO:0000256" key="4">
    <source>
        <dbReference type="ARBA" id="ARBA00022475"/>
    </source>
</evidence>
<dbReference type="Pfam" id="PF03264">
    <property type="entry name" value="Cytochrom_NNT"/>
    <property type="match status" value="1"/>
</dbReference>
<dbReference type="GO" id="GO:0009055">
    <property type="term" value="F:electron transfer activity"/>
    <property type="evidence" value="ECO:0007669"/>
    <property type="project" value="TreeGrafter"/>
</dbReference>
<gene>
    <name evidence="17" type="ORF">D779_2427</name>
</gene>
<dbReference type="GO" id="GO:0046872">
    <property type="term" value="F:metal ion binding"/>
    <property type="evidence" value="ECO:0007669"/>
    <property type="project" value="UniProtKB-KW"/>
</dbReference>
<dbReference type="InterPro" id="IPR038266">
    <property type="entry name" value="NapC/NirT_cytc_sf"/>
</dbReference>
<dbReference type="GO" id="GO:0005886">
    <property type="term" value="C:plasma membrane"/>
    <property type="evidence" value="ECO:0007669"/>
    <property type="project" value="UniProtKB-SubCell"/>
</dbReference>
<feature type="binding site" description="covalent" evidence="13">
    <location>
        <position position="128"/>
    </location>
    <ligand>
        <name>heme</name>
        <dbReference type="ChEBI" id="CHEBI:30413"/>
        <label>3</label>
    </ligand>
</feature>
<evidence type="ECO:0000256" key="2">
    <source>
        <dbReference type="ARBA" id="ARBA00007395"/>
    </source>
</evidence>
<dbReference type="PANTHER" id="PTHR30333">
    <property type="entry name" value="CYTOCHROME C-TYPE PROTEIN"/>
    <property type="match status" value="1"/>
</dbReference>
<accession>W9VIJ8</accession>
<evidence type="ECO:0000256" key="15">
    <source>
        <dbReference type="SAM" id="MobiDB-lite"/>
    </source>
</evidence>
<feature type="binding site" description="covalent" evidence="13">
    <location>
        <position position="71"/>
    </location>
    <ligand>
        <name>heme</name>
        <dbReference type="ChEBI" id="CHEBI:30413"/>
        <label>2</label>
    </ligand>
</feature>
<feature type="binding site" description="covalent" evidence="13">
    <location>
        <position position="74"/>
    </location>
    <ligand>
        <name>heme</name>
        <dbReference type="ChEBI" id="CHEBI:30413"/>
        <label>2</label>
    </ligand>
</feature>
<keyword evidence="5 12" id="KW-0349">Heme</keyword>
<feature type="binding site" evidence="13">
    <location>
        <position position="95"/>
    </location>
    <ligand>
        <name>a menaquinol</name>
        <dbReference type="ChEBI" id="CHEBI:18151"/>
    </ligand>
</feature>
<dbReference type="STRING" id="1249627.D779_2427"/>
<dbReference type="InterPro" id="IPR024717">
    <property type="entry name" value="NapC/NirT/NrfH"/>
</dbReference>
<evidence type="ECO:0000256" key="6">
    <source>
        <dbReference type="ARBA" id="ARBA00022692"/>
    </source>
</evidence>
<comment type="PTM">
    <text evidence="12">Binds 4 heme groups per subunit.</text>
</comment>
<feature type="binding site" description="axial binding residue" evidence="14">
    <location>
        <position position="162"/>
    </location>
    <ligand>
        <name>heme</name>
        <dbReference type="ChEBI" id="CHEBI:30413"/>
        <label>4</label>
    </ligand>
    <ligandPart>
        <name>Fe</name>
        <dbReference type="ChEBI" id="CHEBI:18248"/>
    </ligandPart>
</feature>
<dbReference type="RefSeq" id="WP_043748598.1">
    <property type="nucleotide sequence ID" value="NZ_AONC01000004.1"/>
</dbReference>
<dbReference type="GO" id="GO:0009061">
    <property type="term" value="P:anaerobic respiration"/>
    <property type="evidence" value="ECO:0007669"/>
    <property type="project" value="TreeGrafter"/>
</dbReference>
<feature type="binding site" description="axial binding residue" evidence="14">
    <location>
        <position position="129"/>
    </location>
    <ligand>
        <name>heme</name>
        <dbReference type="ChEBI" id="CHEBI:30413"/>
        <label>3</label>
    </ligand>
    <ligandPart>
        <name>Fe</name>
        <dbReference type="ChEBI" id="CHEBI:18248"/>
    </ligandPart>
</feature>
<reference evidence="17 18" key="1">
    <citation type="submission" date="2012-11" db="EMBL/GenBank/DDBJ databases">
        <title>Genome assembly of Thiorhodococcus sp. AK35.</title>
        <authorList>
            <person name="Nupur N."/>
            <person name="Khatri I."/>
            <person name="Subramanian S."/>
            <person name="Pinnaka A."/>
        </authorList>
    </citation>
    <scope>NUCLEOTIDE SEQUENCE [LARGE SCALE GENOMIC DNA]</scope>
    <source>
        <strain evidence="17 18">AK35</strain>
    </source>
</reference>
<keyword evidence="7 12" id="KW-0479">Metal-binding</keyword>
<evidence type="ECO:0000313" key="18">
    <source>
        <dbReference type="Proteomes" id="UP000019460"/>
    </source>
</evidence>
<comment type="cofactor">
    <cofactor evidence="13">
        <name>heme</name>
        <dbReference type="ChEBI" id="CHEBI:30413"/>
    </cofactor>
    <text evidence="13">Binds 4 heme groups per subunit.</text>
</comment>
<keyword evidence="10 12" id="KW-0408">Iron</keyword>
<keyword evidence="11" id="KW-0472">Membrane</keyword>
<keyword evidence="9" id="KW-1133">Transmembrane helix</keyword>
<dbReference type="OrthoDB" id="9782159at2"/>
<evidence type="ECO:0000256" key="11">
    <source>
        <dbReference type="ARBA" id="ARBA00023136"/>
    </source>
</evidence>
<feature type="binding site" description="covalent" evidence="13">
    <location>
        <position position="158"/>
    </location>
    <ligand>
        <name>heme</name>
        <dbReference type="ChEBI" id="CHEBI:30413"/>
        <label>4</label>
    </ligand>
</feature>
<comment type="subcellular location">
    <subcellularLocation>
        <location evidence="1">Cell membrane</location>
        <topology evidence="1">Single-pass membrane protein</topology>
    </subcellularLocation>
</comment>
<keyword evidence="6" id="KW-0812">Transmembrane</keyword>
<feature type="binding site" description="axial binding residue" evidence="14">
    <location>
        <position position="47"/>
    </location>
    <ligand>
        <name>heme</name>
        <dbReference type="ChEBI" id="CHEBI:30413"/>
        <label>1</label>
    </ligand>
    <ligandPart>
        <name>Fe</name>
        <dbReference type="ChEBI" id="CHEBI:18248"/>
    </ligandPart>
</feature>
<keyword evidence="18" id="KW-1185">Reference proteome</keyword>
<evidence type="ECO:0000256" key="7">
    <source>
        <dbReference type="ARBA" id="ARBA00022723"/>
    </source>
</evidence>
<feature type="binding site" description="axial binding residue" evidence="14">
    <location>
        <position position="167"/>
    </location>
    <ligand>
        <name>heme</name>
        <dbReference type="ChEBI" id="CHEBI:30413"/>
        <label>2</label>
    </ligand>
    <ligandPart>
        <name>Fe</name>
        <dbReference type="ChEBI" id="CHEBI:18248"/>
    </ligandPart>
</feature>
<dbReference type="Gene3D" id="1.10.3820.10">
    <property type="entry name" value="Di-heme elbow motif domain"/>
    <property type="match status" value="1"/>
</dbReference>
<dbReference type="PIRSF" id="PIRSF000013">
    <property type="entry name" value="4_hem_cytochrm_NapC"/>
    <property type="match status" value="1"/>
</dbReference>